<comment type="caution">
    <text evidence="2">The sequence shown here is derived from an EMBL/GenBank/DDBJ whole genome shotgun (WGS) entry which is preliminary data.</text>
</comment>
<protein>
    <submittedName>
        <fullName evidence="2">DUF4374 domain-containing protein</fullName>
    </submittedName>
</protein>
<organism evidence="2 3">
    <name type="scientific">Plebeiibacterium marinum</name>
    <dbReference type="NCBI Taxonomy" id="2992111"/>
    <lineage>
        <taxon>Bacteria</taxon>
        <taxon>Pseudomonadati</taxon>
        <taxon>Bacteroidota</taxon>
        <taxon>Bacteroidia</taxon>
        <taxon>Marinilabiliales</taxon>
        <taxon>Marinilabiliaceae</taxon>
        <taxon>Plebeiibacterium</taxon>
    </lineage>
</organism>
<reference evidence="2" key="1">
    <citation type="submission" date="2022-10" db="EMBL/GenBank/DDBJ databases">
        <authorList>
            <person name="Yu W.X."/>
        </authorList>
    </citation>
    <scope>NUCLEOTIDE SEQUENCE</scope>
    <source>
        <strain evidence="2">D04</strain>
    </source>
</reference>
<dbReference type="AlphaFoldDB" id="A0AAE3MH58"/>
<sequence length="415" mass="45173">MKNNFKLFMLLMLFTCIGLTSCEDDKTTDDFSGDNPFVMVLAYAPAEGYDYSYYSVQYESIAENNLTLSAQGTGDITQVGYYEYSQIDETLYSLGGLTYTDVSAITRDDNGNLEEAPFGVNFINAIQDMVITHDNKIVAIEMSSSSDVVVLHLINSQTNEIETSVTTPCNNISSTIISDTALPVNTGLAQSGNYVYVSYMALTSSYTTPDVSHAEVAVFTYPGLEYVKTITDERTGPIGGWGTNSGLFLDESGNVYAVSHTNIANGYSQSNETAGFLRINYNETTFDSNYFFDLTATGNGYTTANALYMGANKAFAEMNTASRDEQVAWSDGPLKSAIIDLEEQAVTYFEDCPQHNSAAQGRKLESIATYTNGVIYAPLATDDGLFVYILNPSDMSVKKGAAIDASFVAGTFRLK</sequence>
<gene>
    <name evidence="2" type="ORF">OM074_18510</name>
</gene>
<evidence type="ECO:0000256" key="1">
    <source>
        <dbReference type="SAM" id="SignalP"/>
    </source>
</evidence>
<dbReference type="Proteomes" id="UP001207408">
    <property type="component" value="Unassembled WGS sequence"/>
</dbReference>
<dbReference type="EMBL" id="JAPDPI010000053">
    <property type="protein sequence ID" value="MCW3807626.1"/>
    <property type="molecule type" value="Genomic_DNA"/>
</dbReference>
<evidence type="ECO:0000313" key="2">
    <source>
        <dbReference type="EMBL" id="MCW3807626.1"/>
    </source>
</evidence>
<keyword evidence="1" id="KW-0732">Signal</keyword>
<evidence type="ECO:0000313" key="3">
    <source>
        <dbReference type="Proteomes" id="UP001207408"/>
    </source>
</evidence>
<name>A0AAE3MH58_9BACT</name>
<keyword evidence="3" id="KW-1185">Reference proteome</keyword>
<dbReference type="RefSeq" id="WP_301202062.1">
    <property type="nucleotide sequence ID" value="NZ_JAPDPI010000053.1"/>
</dbReference>
<feature type="signal peptide" evidence="1">
    <location>
        <begin position="1"/>
        <end position="22"/>
    </location>
</feature>
<accession>A0AAE3MH58</accession>
<proteinExistence type="predicted"/>
<feature type="chain" id="PRO_5042159000" evidence="1">
    <location>
        <begin position="23"/>
        <end position="415"/>
    </location>
</feature>
<dbReference type="PROSITE" id="PS51257">
    <property type="entry name" value="PROKAR_LIPOPROTEIN"/>
    <property type="match status" value="1"/>
</dbReference>